<evidence type="ECO:0008006" key="3">
    <source>
        <dbReference type="Google" id="ProtNLM"/>
    </source>
</evidence>
<evidence type="ECO:0000313" key="1">
    <source>
        <dbReference type="EMBL" id="KAK8562114.1"/>
    </source>
</evidence>
<evidence type="ECO:0000313" key="2">
    <source>
        <dbReference type="Proteomes" id="UP001472677"/>
    </source>
</evidence>
<sequence>MVTADGVWKWEVREWILANLRSPTRFSTVANWELLFGVVVWIIWLARNADVFNSPSIFHNSIIQSSRLLVERTMTAIREVNDGVRATLLRRSWEVHVLHVLRCDNSVADCLAKPANSDSTCVIYFEDPPPFIVQILQRDVASISVTHD</sequence>
<dbReference type="Proteomes" id="UP001472677">
    <property type="component" value="Unassembled WGS sequence"/>
</dbReference>
<comment type="caution">
    <text evidence="1">The sequence shown here is derived from an EMBL/GenBank/DDBJ whole genome shotgun (WGS) entry which is preliminary data.</text>
</comment>
<proteinExistence type="predicted"/>
<protein>
    <recommendedName>
        <fullName evidence="3">RNase H type-1 domain-containing protein</fullName>
    </recommendedName>
</protein>
<dbReference type="EMBL" id="JBBPBM010000013">
    <property type="protein sequence ID" value="KAK8562114.1"/>
    <property type="molecule type" value="Genomic_DNA"/>
</dbReference>
<name>A0ABR2EL33_9ROSI</name>
<keyword evidence="2" id="KW-1185">Reference proteome</keyword>
<gene>
    <name evidence="1" type="ORF">V6N12_049165</name>
</gene>
<accession>A0ABR2EL33</accession>
<reference evidence="1 2" key="1">
    <citation type="journal article" date="2024" name="G3 (Bethesda)">
        <title>Genome assembly of Hibiscus sabdariffa L. provides insights into metabolisms of medicinal natural products.</title>
        <authorList>
            <person name="Kim T."/>
        </authorList>
    </citation>
    <scope>NUCLEOTIDE SEQUENCE [LARGE SCALE GENOMIC DNA]</scope>
    <source>
        <strain evidence="1">TK-2024</strain>
        <tissue evidence="1">Old leaves</tissue>
    </source>
</reference>
<organism evidence="1 2">
    <name type="scientific">Hibiscus sabdariffa</name>
    <name type="common">roselle</name>
    <dbReference type="NCBI Taxonomy" id="183260"/>
    <lineage>
        <taxon>Eukaryota</taxon>
        <taxon>Viridiplantae</taxon>
        <taxon>Streptophyta</taxon>
        <taxon>Embryophyta</taxon>
        <taxon>Tracheophyta</taxon>
        <taxon>Spermatophyta</taxon>
        <taxon>Magnoliopsida</taxon>
        <taxon>eudicotyledons</taxon>
        <taxon>Gunneridae</taxon>
        <taxon>Pentapetalae</taxon>
        <taxon>rosids</taxon>
        <taxon>malvids</taxon>
        <taxon>Malvales</taxon>
        <taxon>Malvaceae</taxon>
        <taxon>Malvoideae</taxon>
        <taxon>Hibiscus</taxon>
    </lineage>
</organism>